<dbReference type="Proteomes" id="UP000027138">
    <property type="component" value="Unassembled WGS sequence"/>
</dbReference>
<dbReference type="AlphaFoldDB" id="A0A067K2Z0"/>
<name>A0A067K2Z0_JATCU</name>
<organism evidence="2 3">
    <name type="scientific">Jatropha curcas</name>
    <name type="common">Barbados nut</name>
    <dbReference type="NCBI Taxonomy" id="180498"/>
    <lineage>
        <taxon>Eukaryota</taxon>
        <taxon>Viridiplantae</taxon>
        <taxon>Streptophyta</taxon>
        <taxon>Embryophyta</taxon>
        <taxon>Tracheophyta</taxon>
        <taxon>Spermatophyta</taxon>
        <taxon>Magnoliopsida</taxon>
        <taxon>eudicotyledons</taxon>
        <taxon>Gunneridae</taxon>
        <taxon>Pentapetalae</taxon>
        <taxon>rosids</taxon>
        <taxon>fabids</taxon>
        <taxon>Malpighiales</taxon>
        <taxon>Euphorbiaceae</taxon>
        <taxon>Crotonoideae</taxon>
        <taxon>Jatropheae</taxon>
        <taxon>Jatropha</taxon>
    </lineage>
</organism>
<dbReference type="STRING" id="180498.A0A067K2Z0"/>
<feature type="region of interest" description="Disordered" evidence="1">
    <location>
        <begin position="205"/>
        <end position="249"/>
    </location>
</feature>
<sequence>MIIPAEMVNKSLTTALPLVSMVSSKFLKLVAFVTGYRKKKSGAKDGKDECERETETLNRARQLVFNSDNLAAQGGHLGCLSMAAGSYHPSSNIGDPYRSVYPTGRLFSGSSSSALLPPPPAPPQPPPTHQPYLYTSPSRLPPYPSQYPHHHHHQQQQPINDYYIGHVLNNSSPSQTFPPHNYNNMGSQDSNYTCIGAPVGHGSGFGLGGGSSRGSDQGSGRDGSLSSYAGTQQQRMDPTTSINRFQDGF</sequence>
<evidence type="ECO:0000313" key="3">
    <source>
        <dbReference type="Proteomes" id="UP000027138"/>
    </source>
</evidence>
<evidence type="ECO:0000313" key="2">
    <source>
        <dbReference type="EMBL" id="KDP29413.1"/>
    </source>
</evidence>
<gene>
    <name evidence="2" type="ORF">JCGZ_18334</name>
</gene>
<evidence type="ECO:0000256" key="1">
    <source>
        <dbReference type="SAM" id="MobiDB-lite"/>
    </source>
</evidence>
<feature type="compositionally biased region" description="Low complexity" evidence="1">
    <location>
        <begin position="213"/>
        <end position="227"/>
    </location>
</feature>
<feature type="compositionally biased region" description="Pro residues" evidence="1">
    <location>
        <begin position="116"/>
        <end position="129"/>
    </location>
</feature>
<dbReference type="EMBL" id="KK914751">
    <property type="protein sequence ID" value="KDP29413.1"/>
    <property type="molecule type" value="Genomic_DNA"/>
</dbReference>
<keyword evidence="3" id="KW-1185">Reference proteome</keyword>
<accession>A0A067K2Z0</accession>
<proteinExistence type="predicted"/>
<feature type="compositionally biased region" description="Polar residues" evidence="1">
    <location>
        <begin position="228"/>
        <end position="249"/>
    </location>
</feature>
<protein>
    <submittedName>
        <fullName evidence="2">Uncharacterized protein</fullName>
    </submittedName>
</protein>
<feature type="region of interest" description="Disordered" evidence="1">
    <location>
        <begin position="110"/>
        <end position="156"/>
    </location>
</feature>
<reference evidence="2 3" key="1">
    <citation type="journal article" date="2014" name="PLoS ONE">
        <title>Global Analysis of Gene Expression Profiles in Physic Nut (Jatropha curcas L.) Seedlings Exposed to Salt Stress.</title>
        <authorList>
            <person name="Zhang L."/>
            <person name="Zhang C."/>
            <person name="Wu P."/>
            <person name="Chen Y."/>
            <person name="Li M."/>
            <person name="Jiang H."/>
            <person name="Wu G."/>
        </authorList>
    </citation>
    <scope>NUCLEOTIDE SEQUENCE [LARGE SCALE GENOMIC DNA]</scope>
    <source>
        <strain evidence="3">cv. GZQX0401</strain>
        <tissue evidence="2">Young leaves</tissue>
    </source>
</reference>
<dbReference type="OrthoDB" id="1721933at2759"/>